<dbReference type="InterPro" id="IPR019544">
    <property type="entry name" value="Tetratricopeptide_SHNi-TPR_dom"/>
</dbReference>
<proteinExistence type="inferred from homology"/>
<evidence type="ECO:0000256" key="7">
    <source>
        <dbReference type="SAM" id="MobiDB-lite"/>
    </source>
</evidence>
<dbReference type="Proteomes" id="UP000800097">
    <property type="component" value="Unassembled WGS sequence"/>
</dbReference>
<gene>
    <name evidence="9" type="ORF">EI97DRAFT_406827</name>
</gene>
<feature type="region of interest" description="Disordered" evidence="7">
    <location>
        <begin position="261"/>
        <end position="288"/>
    </location>
</feature>
<dbReference type="Pfam" id="PF10516">
    <property type="entry name" value="SHNi-TPR"/>
    <property type="match status" value="1"/>
</dbReference>
<feature type="region of interest" description="Disordered" evidence="7">
    <location>
        <begin position="87"/>
        <end position="154"/>
    </location>
</feature>
<dbReference type="GeneID" id="54549778"/>
<evidence type="ECO:0000256" key="4">
    <source>
        <dbReference type="ARBA" id="ARBA00022803"/>
    </source>
</evidence>
<feature type="compositionally biased region" description="Acidic residues" evidence="7">
    <location>
        <begin position="132"/>
        <end position="154"/>
    </location>
</feature>
<feature type="region of interest" description="Disordered" evidence="7">
    <location>
        <begin position="392"/>
        <end position="442"/>
    </location>
</feature>
<dbReference type="GO" id="GO:0005654">
    <property type="term" value="C:nucleoplasm"/>
    <property type="evidence" value="ECO:0007669"/>
    <property type="project" value="TreeGrafter"/>
</dbReference>
<feature type="coiled-coil region" evidence="6">
    <location>
        <begin position="329"/>
        <end position="356"/>
    </location>
</feature>
<evidence type="ECO:0000256" key="5">
    <source>
        <dbReference type="ARBA" id="ARBA00023242"/>
    </source>
</evidence>
<organism evidence="9 10">
    <name type="scientific">Westerdykella ornata</name>
    <dbReference type="NCBI Taxonomy" id="318751"/>
    <lineage>
        <taxon>Eukaryota</taxon>
        <taxon>Fungi</taxon>
        <taxon>Dikarya</taxon>
        <taxon>Ascomycota</taxon>
        <taxon>Pezizomycotina</taxon>
        <taxon>Dothideomycetes</taxon>
        <taxon>Pleosporomycetidae</taxon>
        <taxon>Pleosporales</taxon>
        <taxon>Sporormiaceae</taxon>
        <taxon>Westerdykella</taxon>
    </lineage>
</organism>
<evidence type="ECO:0000256" key="1">
    <source>
        <dbReference type="ARBA" id="ARBA00004123"/>
    </source>
</evidence>
<feature type="compositionally biased region" description="Basic and acidic residues" evidence="7">
    <location>
        <begin position="106"/>
        <end position="119"/>
    </location>
</feature>
<dbReference type="PANTHER" id="PTHR15081:SF1">
    <property type="entry name" value="NUCLEAR AUTOANTIGENIC SPERM PROTEIN"/>
    <property type="match status" value="1"/>
</dbReference>
<protein>
    <recommendedName>
        <fullName evidence="8">Tetratricopeptide SHNi-TPR domain-containing protein</fullName>
    </recommendedName>
</protein>
<keyword evidence="5" id="KW-0539">Nucleus</keyword>
<comment type="subcellular location">
    <subcellularLocation>
        <location evidence="1">Nucleus</location>
    </subcellularLocation>
</comment>
<dbReference type="OrthoDB" id="5587616at2759"/>
<reference evidence="9" key="1">
    <citation type="journal article" date="2020" name="Stud. Mycol.">
        <title>101 Dothideomycetes genomes: a test case for predicting lifestyles and emergence of pathogens.</title>
        <authorList>
            <person name="Haridas S."/>
            <person name="Albert R."/>
            <person name="Binder M."/>
            <person name="Bloem J."/>
            <person name="Labutti K."/>
            <person name="Salamov A."/>
            <person name="Andreopoulos B."/>
            <person name="Baker S."/>
            <person name="Barry K."/>
            <person name="Bills G."/>
            <person name="Bluhm B."/>
            <person name="Cannon C."/>
            <person name="Castanera R."/>
            <person name="Culley D."/>
            <person name="Daum C."/>
            <person name="Ezra D."/>
            <person name="Gonzalez J."/>
            <person name="Henrissat B."/>
            <person name="Kuo A."/>
            <person name="Liang C."/>
            <person name="Lipzen A."/>
            <person name="Lutzoni F."/>
            <person name="Magnuson J."/>
            <person name="Mondo S."/>
            <person name="Nolan M."/>
            <person name="Ohm R."/>
            <person name="Pangilinan J."/>
            <person name="Park H.-J."/>
            <person name="Ramirez L."/>
            <person name="Alfaro M."/>
            <person name="Sun H."/>
            <person name="Tritt A."/>
            <person name="Yoshinaga Y."/>
            <person name="Zwiers L.-H."/>
            <person name="Turgeon B."/>
            <person name="Goodwin S."/>
            <person name="Spatafora J."/>
            <person name="Crous P."/>
            <person name="Grigoriev I."/>
        </authorList>
    </citation>
    <scope>NUCLEOTIDE SEQUENCE</scope>
    <source>
        <strain evidence="9">CBS 379.55</strain>
    </source>
</reference>
<dbReference type="SUPFAM" id="SSF48452">
    <property type="entry name" value="TPR-like"/>
    <property type="match status" value="2"/>
</dbReference>
<dbReference type="PANTHER" id="PTHR15081">
    <property type="entry name" value="NUCLEAR AUTOANTIGENIC SPERM PROTEIN NASP -RELATED"/>
    <property type="match status" value="1"/>
</dbReference>
<feature type="region of interest" description="Disordered" evidence="7">
    <location>
        <begin position="1"/>
        <end position="21"/>
    </location>
</feature>
<name>A0A6A6J990_WESOR</name>
<dbReference type="RefSeq" id="XP_033649745.1">
    <property type="nucleotide sequence ID" value="XM_033796603.1"/>
</dbReference>
<dbReference type="GO" id="GO:0034080">
    <property type="term" value="P:CENP-A containing chromatin assembly"/>
    <property type="evidence" value="ECO:0007669"/>
    <property type="project" value="TreeGrafter"/>
</dbReference>
<sequence>MTDTQPVSSEPTAPKIPRTKEKLDELASAGTLQYKLKNFASAAELYADASEIQAELNGELAPENAELLFLYGRALFKVGLQKSDVLGNRVAQEDKKQPKAPKKAKKTEEANGGTKEETVASKPFFQLTGDENWTDSEEEEEDAEGGEGGEEDDDLSTSFEIFEMARVCYEKQLQAVETANEGDKGKGKAELSPQARAIKEKLADCHGFLAEISLENERFHDAIEDARKALALQEELHPLEHENVSEAHYILSLALEMASVHKAGDEPAETEERAASNGTGKPQPDAQEIDYAMREEAAKHTELAIRSVEARLKKAETVLAGDTLSSEQKKETETLMKDKKGALEDLKTRLADLKTDPKSASLDAIDPSLFQGLVGSLLGSDTSTMKAKLEEATKSANDISGLVKTRKKEKPPVAASDASSGKRKLEVENEEANGKRVKTEDP</sequence>
<dbReference type="InterPro" id="IPR019734">
    <property type="entry name" value="TPR_rpt"/>
</dbReference>
<dbReference type="InterPro" id="IPR051730">
    <property type="entry name" value="NASP-like"/>
</dbReference>
<evidence type="ECO:0000256" key="6">
    <source>
        <dbReference type="SAM" id="Coils"/>
    </source>
</evidence>
<feature type="domain" description="Tetratricopeptide SHNi-TPR" evidence="8">
    <location>
        <begin position="203"/>
        <end position="239"/>
    </location>
</feature>
<evidence type="ECO:0000256" key="3">
    <source>
        <dbReference type="ARBA" id="ARBA00022737"/>
    </source>
</evidence>
<keyword evidence="3" id="KW-0677">Repeat</keyword>
<dbReference type="GO" id="GO:0042393">
    <property type="term" value="F:histone binding"/>
    <property type="evidence" value="ECO:0007669"/>
    <property type="project" value="TreeGrafter"/>
</dbReference>
<evidence type="ECO:0000313" key="9">
    <source>
        <dbReference type="EMBL" id="KAF2272206.1"/>
    </source>
</evidence>
<dbReference type="AlphaFoldDB" id="A0A6A6J990"/>
<comment type="similarity">
    <text evidence="2">Belongs to the NASP family.</text>
</comment>
<evidence type="ECO:0000256" key="2">
    <source>
        <dbReference type="ARBA" id="ARBA00008402"/>
    </source>
</evidence>
<keyword evidence="10" id="KW-1185">Reference proteome</keyword>
<evidence type="ECO:0000259" key="8">
    <source>
        <dbReference type="Pfam" id="PF10516"/>
    </source>
</evidence>
<feature type="compositionally biased region" description="Basic and acidic residues" evidence="7">
    <location>
        <begin position="262"/>
        <end position="274"/>
    </location>
</feature>
<evidence type="ECO:0000313" key="10">
    <source>
        <dbReference type="Proteomes" id="UP000800097"/>
    </source>
</evidence>
<feature type="compositionally biased region" description="Polar residues" evidence="7">
    <location>
        <begin position="1"/>
        <end position="11"/>
    </location>
</feature>
<accession>A0A6A6J990</accession>
<keyword evidence="6" id="KW-0175">Coiled coil</keyword>
<dbReference type="Gene3D" id="1.25.40.10">
    <property type="entry name" value="Tetratricopeptide repeat domain"/>
    <property type="match status" value="1"/>
</dbReference>
<dbReference type="EMBL" id="ML986525">
    <property type="protein sequence ID" value="KAF2272206.1"/>
    <property type="molecule type" value="Genomic_DNA"/>
</dbReference>
<feature type="compositionally biased region" description="Basic and acidic residues" evidence="7">
    <location>
        <begin position="423"/>
        <end position="442"/>
    </location>
</feature>
<dbReference type="GO" id="GO:0006335">
    <property type="term" value="P:DNA replication-dependent chromatin assembly"/>
    <property type="evidence" value="ECO:0007669"/>
    <property type="project" value="TreeGrafter"/>
</dbReference>
<dbReference type="InterPro" id="IPR011990">
    <property type="entry name" value="TPR-like_helical_dom_sf"/>
</dbReference>
<dbReference type="SMART" id="SM00028">
    <property type="entry name" value="TPR"/>
    <property type="match status" value="2"/>
</dbReference>
<keyword evidence="4" id="KW-0802">TPR repeat</keyword>